<reference evidence="1 2" key="1">
    <citation type="submission" date="2018-01" db="EMBL/GenBank/DDBJ databases">
        <title>Lactobacillus phages that infect wine-derived L. plantarum strains.</title>
        <authorList>
            <person name="Kyrkou I."/>
            <person name="Hestbjerg Hansen L."/>
        </authorList>
    </citation>
    <scope>NUCLEOTIDE SEQUENCE [LARGE SCALE GENOMIC DNA]</scope>
</reference>
<keyword evidence="2" id="KW-1185">Reference proteome</keyword>
<name>A0A2K9VCV5_9CAUD</name>
<dbReference type="KEGG" id="vg:54988601"/>
<evidence type="ECO:0000313" key="2">
    <source>
        <dbReference type="Proteomes" id="UP000241463"/>
    </source>
</evidence>
<dbReference type="GeneID" id="54988601"/>
<dbReference type="Proteomes" id="UP000241463">
    <property type="component" value="Segment"/>
</dbReference>
<dbReference type="EMBL" id="MG765277">
    <property type="protein sequence ID" value="AUV60052.1"/>
    <property type="molecule type" value="Genomic_DNA"/>
</dbReference>
<protein>
    <submittedName>
        <fullName evidence="1">Uncharacterized protein</fullName>
    </submittedName>
</protein>
<organism evidence="1 2">
    <name type="scientific">Lactobacillus phage Bacchae</name>
    <dbReference type="NCBI Taxonomy" id="2079429"/>
    <lineage>
        <taxon>Viruses</taxon>
        <taxon>Duplodnaviria</taxon>
        <taxon>Heunggongvirae</taxon>
        <taxon>Uroviricota</taxon>
        <taxon>Caudoviricetes</taxon>
        <taxon>Herelleviridae</taxon>
        <taxon>Harbinvirus</taxon>
        <taxon>Harbinvirus bacchae</taxon>
    </lineage>
</organism>
<accession>A0A2K9VCV5</accession>
<proteinExistence type="predicted"/>
<sequence>MATHFSKLNSLIDFLNHNKDGIGDTKITSIHKGSFNSYEGYQYCIGIKIVTLPKFKNKQFMWDTNSTYICDFLPDKDLTKNEEKELIIDGLQDIFASALN</sequence>
<dbReference type="RefSeq" id="YP_009798156.1">
    <property type="nucleotide sequence ID" value="NC_047924.1"/>
</dbReference>
<evidence type="ECO:0000313" key="1">
    <source>
        <dbReference type="EMBL" id="AUV60052.1"/>
    </source>
</evidence>